<evidence type="ECO:0008006" key="3">
    <source>
        <dbReference type="Google" id="ProtNLM"/>
    </source>
</evidence>
<evidence type="ECO:0000313" key="1">
    <source>
        <dbReference type="EMBL" id="PIP52312.1"/>
    </source>
</evidence>
<dbReference type="SUPFAM" id="SSF56784">
    <property type="entry name" value="HAD-like"/>
    <property type="match status" value="1"/>
</dbReference>
<dbReference type="InterPro" id="IPR023214">
    <property type="entry name" value="HAD_sf"/>
</dbReference>
<sequence>KGAAIDKDFKILTSEPAQQEMQAIVGMFQASWTAIADNPDGWGLLPGVVTPVALAEGKYQGVGSVSIWEQGSDMHSPEYGSEYELVLEWVQSQAIALQLLKQTELREVGNGTLRVVQIGVGKAQLLEKLHQQGAVDLGTSLYCGDGLNDVDPAKIVKKYGGIVVAVGNACPELKAVADIIATETASDGVVEIFGGAI</sequence>
<dbReference type="Gene3D" id="3.40.50.1000">
    <property type="entry name" value="HAD superfamily/HAD-like"/>
    <property type="match status" value="1"/>
</dbReference>
<dbReference type="EMBL" id="PCSQ01000060">
    <property type="protein sequence ID" value="PIP52312.1"/>
    <property type="molecule type" value="Genomic_DNA"/>
</dbReference>
<dbReference type="InterPro" id="IPR036412">
    <property type="entry name" value="HAD-like_sf"/>
</dbReference>
<evidence type="ECO:0000313" key="2">
    <source>
        <dbReference type="Proteomes" id="UP000231081"/>
    </source>
</evidence>
<reference evidence="1 2" key="1">
    <citation type="submission" date="2017-09" db="EMBL/GenBank/DDBJ databases">
        <title>Depth-based differentiation of microbial function through sediment-hosted aquifers and enrichment of novel symbionts in the deep terrestrial subsurface.</title>
        <authorList>
            <person name="Probst A.J."/>
            <person name="Ladd B."/>
            <person name="Jarett J.K."/>
            <person name="Geller-Mcgrath D.E."/>
            <person name="Sieber C.M."/>
            <person name="Emerson J.B."/>
            <person name="Anantharaman K."/>
            <person name="Thomas B.C."/>
            <person name="Malmstrom R."/>
            <person name="Stieglmeier M."/>
            <person name="Klingl A."/>
            <person name="Woyke T."/>
            <person name="Ryan C.M."/>
            <person name="Banfield J.F."/>
        </authorList>
    </citation>
    <scope>NUCLEOTIDE SEQUENCE [LARGE SCALE GENOMIC DNA]</scope>
    <source>
        <strain evidence="1">CG23_combo_of_CG06-09_8_20_14_all_47_9</strain>
    </source>
</reference>
<dbReference type="AlphaFoldDB" id="A0A2H0B3T6"/>
<name>A0A2H0B3T6_9BACT</name>
<feature type="non-terminal residue" evidence="1">
    <location>
        <position position="1"/>
    </location>
</feature>
<protein>
    <recommendedName>
        <fullName evidence="3">Haloacid dehalogenase</fullName>
    </recommendedName>
</protein>
<dbReference type="Proteomes" id="UP000231081">
    <property type="component" value="Unassembled WGS sequence"/>
</dbReference>
<accession>A0A2H0B3T6</accession>
<organism evidence="1 2">
    <name type="scientific">Candidatus Beckwithbacteria bacterium CG23_combo_of_CG06-09_8_20_14_all_47_9</name>
    <dbReference type="NCBI Taxonomy" id="1974498"/>
    <lineage>
        <taxon>Bacteria</taxon>
        <taxon>Candidatus Beckwithiibacteriota</taxon>
    </lineage>
</organism>
<comment type="caution">
    <text evidence="1">The sequence shown here is derived from an EMBL/GenBank/DDBJ whole genome shotgun (WGS) entry which is preliminary data.</text>
</comment>
<gene>
    <name evidence="1" type="ORF">COX09_02315</name>
</gene>
<dbReference type="Pfam" id="PF08282">
    <property type="entry name" value="Hydrolase_3"/>
    <property type="match status" value="1"/>
</dbReference>
<proteinExistence type="predicted"/>